<reference evidence="2" key="1">
    <citation type="submission" date="2013-04" db="EMBL/GenBank/DDBJ databases">
        <authorList>
            <person name="Qu J."/>
            <person name="Murali S.C."/>
            <person name="Bandaranaike D."/>
            <person name="Bellair M."/>
            <person name="Blankenburg K."/>
            <person name="Chao H."/>
            <person name="Dinh H."/>
            <person name="Doddapaneni H."/>
            <person name="Downs B."/>
            <person name="Dugan-Rocha S."/>
            <person name="Elkadiri S."/>
            <person name="Gnanaolivu R.D."/>
            <person name="Hernandez B."/>
            <person name="Javaid M."/>
            <person name="Jayaseelan J.C."/>
            <person name="Lee S."/>
            <person name="Li M."/>
            <person name="Ming W."/>
            <person name="Munidasa M."/>
            <person name="Muniz J."/>
            <person name="Nguyen L."/>
            <person name="Ongeri F."/>
            <person name="Osuji N."/>
            <person name="Pu L.-L."/>
            <person name="Puazo M."/>
            <person name="Qu C."/>
            <person name="Quiroz J."/>
            <person name="Raj R."/>
            <person name="Weissenberger G."/>
            <person name="Xin Y."/>
            <person name="Zou X."/>
            <person name="Han Y."/>
            <person name="Richards S."/>
            <person name="Worley K."/>
            <person name="Muzny D."/>
            <person name="Gibbs R."/>
        </authorList>
    </citation>
    <scope>NUCLEOTIDE SEQUENCE</scope>
    <source>
        <strain evidence="2">Sampled in the wild</strain>
    </source>
</reference>
<comment type="caution">
    <text evidence="2">The sequence shown here is derived from an EMBL/GenBank/DDBJ whole genome shotgun (WGS) entry which is preliminary data.</text>
</comment>
<feature type="compositionally biased region" description="Polar residues" evidence="1">
    <location>
        <begin position="78"/>
        <end position="88"/>
    </location>
</feature>
<dbReference type="AlphaFoldDB" id="A0A8K0KGD5"/>
<organism evidence="2 3">
    <name type="scientific">Ladona fulva</name>
    <name type="common">Scarce chaser dragonfly</name>
    <name type="synonym">Libellula fulva</name>
    <dbReference type="NCBI Taxonomy" id="123851"/>
    <lineage>
        <taxon>Eukaryota</taxon>
        <taxon>Metazoa</taxon>
        <taxon>Ecdysozoa</taxon>
        <taxon>Arthropoda</taxon>
        <taxon>Hexapoda</taxon>
        <taxon>Insecta</taxon>
        <taxon>Pterygota</taxon>
        <taxon>Palaeoptera</taxon>
        <taxon>Odonata</taxon>
        <taxon>Epiprocta</taxon>
        <taxon>Anisoptera</taxon>
        <taxon>Libelluloidea</taxon>
        <taxon>Libellulidae</taxon>
        <taxon>Ladona</taxon>
    </lineage>
</organism>
<sequence>MTDAEMALRKEAEASRKALEALQKEMSARDSPTAEAPSNIGLAGRSRGGRNVVPHRIQQVSQLGQARQTQQPRERVGNPSSGNVITATPANQSTNATAAVANVTNSTAGGTVMTQYMEVLKEAGLPTDVPILMDSGDGSFVTVNEEVLMNIVSGGVIQCHVEEGGNIATFTPGDARVMTAEVQEDSGEGVMQAVEGQNEMENADHRELMNAKEEVEGLTIEGQVRGQDMPSVDGDEGVGEGNIAFSENETVVQEVEGKEGEGGETIYMVVEDGSGAVEGQQVISHDGVPLCKVKTETVDGKTMYLVTRGATKTMQCAISEGALVVSEGDVVQGISIASDVELERDDKGLVKKVEYEKLVNLPSLEDNDGSMQDTVVPTPQEDKSAEGADHVTELPKSSEEMVSMASNDAVTESDAVHEAEGKDKMKPSGEFEDFVTEVASVSSDIVSNKRKSLEDPLPSLANKRMKEVEDEGDGLVLVLREDEIDENSANAGENQREFIITSSENAEVCKEQLQDSLSSAVGDFQGKVELTTGPRREGRSLPMLQDSDEDIKSSTM</sequence>
<accession>A0A8K0KGD5</accession>
<feature type="compositionally biased region" description="Basic and acidic residues" evidence="1">
    <location>
        <begin position="380"/>
        <end position="399"/>
    </location>
</feature>
<evidence type="ECO:0000256" key="1">
    <source>
        <dbReference type="SAM" id="MobiDB-lite"/>
    </source>
</evidence>
<feature type="region of interest" description="Disordered" evidence="1">
    <location>
        <begin position="364"/>
        <end position="402"/>
    </location>
</feature>
<feature type="region of interest" description="Disordered" evidence="1">
    <location>
        <begin position="22"/>
        <end position="88"/>
    </location>
</feature>
<evidence type="ECO:0000313" key="2">
    <source>
        <dbReference type="EMBL" id="KAG8233982.1"/>
    </source>
</evidence>
<dbReference type="Proteomes" id="UP000792457">
    <property type="component" value="Unassembled WGS sequence"/>
</dbReference>
<reference evidence="2" key="2">
    <citation type="submission" date="2017-10" db="EMBL/GenBank/DDBJ databases">
        <title>Ladona fulva Genome sequencing and assembly.</title>
        <authorList>
            <person name="Murali S."/>
            <person name="Richards S."/>
            <person name="Bandaranaike D."/>
            <person name="Bellair M."/>
            <person name="Blankenburg K."/>
            <person name="Chao H."/>
            <person name="Dinh H."/>
            <person name="Doddapaneni H."/>
            <person name="Dugan-Rocha S."/>
            <person name="Elkadiri S."/>
            <person name="Gnanaolivu R."/>
            <person name="Hernandez B."/>
            <person name="Skinner E."/>
            <person name="Javaid M."/>
            <person name="Lee S."/>
            <person name="Li M."/>
            <person name="Ming W."/>
            <person name="Munidasa M."/>
            <person name="Muniz J."/>
            <person name="Nguyen L."/>
            <person name="Hughes D."/>
            <person name="Osuji N."/>
            <person name="Pu L.-L."/>
            <person name="Puazo M."/>
            <person name="Qu C."/>
            <person name="Quiroz J."/>
            <person name="Raj R."/>
            <person name="Weissenberger G."/>
            <person name="Xin Y."/>
            <person name="Zou X."/>
            <person name="Han Y."/>
            <person name="Worley K."/>
            <person name="Muzny D."/>
            <person name="Gibbs R."/>
        </authorList>
    </citation>
    <scope>NUCLEOTIDE SEQUENCE</scope>
    <source>
        <strain evidence="2">Sampled in the wild</strain>
    </source>
</reference>
<keyword evidence="3" id="KW-1185">Reference proteome</keyword>
<dbReference type="OrthoDB" id="6678352at2759"/>
<feature type="region of interest" description="Disordered" evidence="1">
    <location>
        <begin position="520"/>
        <end position="556"/>
    </location>
</feature>
<gene>
    <name evidence="2" type="ORF">J437_LFUL014582</name>
</gene>
<proteinExistence type="predicted"/>
<evidence type="ECO:0000313" key="3">
    <source>
        <dbReference type="Proteomes" id="UP000792457"/>
    </source>
</evidence>
<protein>
    <submittedName>
        <fullName evidence="2">Uncharacterized protein</fullName>
    </submittedName>
</protein>
<dbReference type="EMBL" id="KZ308759">
    <property type="protein sequence ID" value="KAG8233982.1"/>
    <property type="molecule type" value="Genomic_DNA"/>
</dbReference>
<name>A0A8K0KGD5_LADFU</name>
<feature type="compositionally biased region" description="Polar residues" evidence="1">
    <location>
        <begin position="58"/>
        <end position="71"/>
    </location>
</feature>